<comment type="caution">
    <text evidence="3">The sequence shown here is derived from an EMBL/GenBank/DDBJ whole genome shotgun (WGS) entry which is preliminary data.</text>
</comment>
<dbReference type="EMBL" id="VBQZ03000096">
    <property type="protein sequence ID" value="MXQ93688.1"/>
    <property type="molecule type" value="Genomic_DNA"/>
</dbReference>
<dbReference type="SUPFAM" id="SSF52540">
    <property type="entry name" value="P-loop containing nucleoside triphosphate hydrolases"/>
    <property type="match status" value="1"/>
</dbReference>
<feature type="region of interest" description="Disordered" evidence="1">
    <location>
        <begin position="579"/>
        <end position="598"/>
    </location>
</feature>
<dbReference type="Gene3D" id="3.40.50.300">
    <property type="entry name" value="P-loop containing nucleotide triphosphate hydrolases"/>
    <property type="match status" value="1"/>
</dbReference>
<reference evidence="3" key="1">
    <citation type="submission" date="2019-10" db="EMBL/GenBank/DDBJ databases">
        <title>The sequence and de novo assembly of the wild yak genome.</title>
        <authorList>
            <person name="Liu Y."/>
        </authorList>
    </citation>
    <scope>NUCLEOTIDE SEQUENCE [LARGE SCALE GENOMIC DNA]</scope>
    <source>
        <strain evidence="3">WY2019</strain>
    </source>
</reference>
<dbReference type="Pfam" id="PF00350">
    <property type="entry name" value="Dynamin_N"/>
    <property type="match status" value="1"/>
</dbReference>
<feature type="domain" description="Dynamin N-terminal" evidence="2">
    <location>
        <begin position="448"/>
        <end position="531"/>
    </location>
</feature>
<sequence length="631" mass="69193">MLLPRPTLDLHFMVPSVVVTLSQEPPPLTISSQVDQNCFFGRCFQPGGPGFEKMKKEEQVFQRENLGPYTLLRYCLPHTCHGADDGGSPAPAATSGASGLGWGVVRVLVDIVQTKGLPSPRAGIPGSKPEVISQLERGEEPWVLDKQGNEQLRGWGISRSGCEHKDQDQDADSSLRPLTSEEISMILRKTPAEWSDPGSYEPEQSFCPSPSPARPLEGQAVFDVQRELTKEPEHQVQARDPLHCADMKGTQKSFSFARKFSLLLYLVSAADGTNVVKNVGLEQKEEEMPDKTVWPRPEPFSLPSHRRPLHGPPGANHFKKMILSGELFCSISFSRALLDTASTLMHSEAEIAGPSLLVKAGDWSGHIQKYTDVIVNIKRHGQPGVQQHVQLGQQGCPPQEGAGALPDGVLGAVAAVRAEAAAPWRSTTASMSSTRPLEDADFDNKPMVLLVGQYSTGKTTFIRHLIEQDFQGMRLGPEPTTDSFIAVMHGPTEGVVPGNALVVYPRRPFRKLNAFGNAFLNRSQTPHIHQEGATKPEIVDKESDTDIIERAPQEQINYDHLSSVDGTHKNNRSDVTSALGLGEEEDIESPWDSENTSESLPRKYVDLLSGAAGQRGKNMDKWKILLRNILT</sequence>
<feature type="compositionally biased region" description="Acidic residues" evidence="1">
    <location>
        <begin position="582"/>
        <end position="591"/>
    </location>
</feature>
<name>A0A6B0RUF7_9CETA</name>
<evidence type="ECO:0000259" key="2">
    <source>
        <dbReference type="Pfam" id="PF00350"/>
    </source>
</evidence>
<dbReference type="Proteomes" id="UP000322234">
    <property type="component" value="Unassembled WGS sequence"/>
</dbReference>
<dbReference type="InterPro" id="IPR045063">
    <property type="entry name" value="Dynamin_N"/>
</dbReference>
<accession>A0A6B0RUF7</accession>
<evidence type="ECO:0000313" key="3">
    <source>
        <dbReference type="EMBL" id="MXQ93688.1"/>
    </source>
</evidence>
<proteinExistence type="predicted"/>
<protein>
    <recommendedName>
        <fullName evidence="2">Dynamin N-terminal domain-containing protein</fullName>
    </recommendedName>
</protein>
<dbReference type="AlphaFoldDB" id="A0A6B0RUF7"/>
<organism evidence="3 4">
    <name type="scientific">Bos mutus</name>
    <name type="common">wild yak</name>
    <dbReference type="NCBI Taxonomy" id="72004"/>
    <lineage>
        <taxon>Eukaryota</taxon>
        <taxon>Metazoa</taxon>
        <taxon>Chordata</taxon>
        <taxon>Craniata</taxon>
        <taxon>Vertebrata</taxon>
        <taxon>Euteleostomi</taxon>
        <taxon>Mammalia</taxon>
        <taxon>Eutheria</taxon>
        <taxon>Laurasiatheria</taxon>
        <taxon>Artiodactyla</taxon>
        <taxon>Ruminantia</taxon>
        <taxon>Pecora</taxon>
        <taxon>Bovidae</taxon>
        <taxon>Bovinae</taxon>
        <taxon>Bos</taxon>
    </lineage>
</organism>
<keyword evidence="4" id="KW-1185">Reference proteome</keyword>
<evidence type="ECO:0000256" key="1">
    <source>
        <dbReference type="SAM" id="MobiDB-lite"/>
    </source>
</evidence>
<dbReference type="InterPro" id="IPR027417">
    <property type="entry name" value="P-loop_NTPase"/>
</dbReference>
<gene>
    <name evidence="3" type="ORF">E5288_WYG022328</name>
</gene>
<evidence type="ECO:0000313" key="4">
    <source>
        <dbReference type="Proteomes" id="UP000322234"/>
    </source>
</evidence>